<evidence type="ECO:0000256" key="1">
    <source>
        <dbReference type="SAM" id="MobiDB-lite"/>
    </source>
</evidence>
<keyword evidence="2" id="KW-0812">Transmembrane</keyword>
<dbReference type="EMBL" id="CP040986">
    <property type="protein sequence ID" value="QDD13548.1"/>
    <property type="molecule type" value="Genomic_DNA"/>
</dbReference>
<keyword evidence="2" id="KW-0472">Membrane</keyword>
<dbReference type="GO" id="GO:0042834">
    <property type="term" value="F:peptidoglycan binding"/>
    <property type="evidence" value="ECO:0007669"/>
    <property type="project" value="InterPro"/>
</dbReference>
<dbReference type="AlphaFoldDB" id="A0AAE6FT31"/>
<feature type="domain" description="SPOR" evidence="3">
    <location>
        <begin position="106"/>
        <end position="184"/>
    </location>
</feature>
<dbReference type="KEGG" id="mrk:FIT61_03690"/>
<evidence type="ECO:0000313" key="4">
    <source>
        <dbReference type="EMBL" id="QDD13548.1"/>
    </source>
</evidence>
<keyword evidence="2" id="KW-1133">Transmembrane helix</keyword>
<name>A0AAE6FT31_9PROT</name>
<gene>
    <name evidence="4" type="ORF">FIT61_03690</name>
</gene>
<dbReference type="PROSITE" id="PS51724">
    <property type="entry name" value="SPOR"/>
    <property type="match status" value="1"/>
</dbReference>
<proteinExistence type="predicted"/>
<dbReference type="Pfam" id="PF05036">
    <property type="entry name" value="SPOR"/>
    <property type="match status" value="1"/>
</dbReference>
<feature type="transmembrane region" description="Helical" evidence="2">
    <location>
        <begin position="21"/>
        <end position="40"/>
    </location>
</feature>
<reference evidence="4 5" key="1">
    <citation type="journal article" date="2019" name="ISME J.">
        <title>Evolution in action: habitat transition from sediment to the pelagial leads to genome streamlining in Methylophilaceae.</title>
        <authorList>
            <person name="Salcher M."/>
            <person name="Schaefle D."/>
            <person name="Kaspar M."/>
            <person name="Neuenschwander S.M."/>
            <person name="Ghai R."/>
        </authorList>
    </citation>
    <scope>NUCLEOTIDE SEQUENCE [LARGE SCALE GENOMIC DNA]</scope>
    <source>
        <strain evidence="4 5">MMS-RI-1</strain>
    </source>
</reference>
<dbReference type="RefSeq" id="WP_139883325.1">
    <property type="nucleotide sequence ID" value="NZ_CP040986.1"/>
</dbReference>
<dbReference type="InterPro" id="IPR036680">
    <property type="entry name" value="SPOR-like_sf"/>
</dbReference>
<evidence type="ECO:0000313" key="5">
    <source>
        <dbReference type="Proteomes" id="UP000312102"/>
    </source>
</evidence>
<organism evidence="4 5">
    <name type="scientific">Candidatus Methylopumilus rimovensis</name>
    <dbReference type="NCBI Taxonomy" id="2588535"/>
    <lineage>
        <taxon>Bacteria</taxon>
        <taxon>Pseudomonadati</taxon>
        <taxon>Pseudomonadota</taxon>
        <taxon>Betaproteobacteria</taxon>
        <taxon>Nitrosomonadales</taxon>
        <taxon>Methylophilaceae</taxon>
        <taxon>Candidatus Methylopumilus</taxon>
    </lineage>
</organism>
<dbReference type="Proteomes" id="UP000312102">
    <property type="component" value="Chromosome"/>
</dbReference>
<sequence>MSEDNSIQSQEDKLISQAKKRLLGACVLLFILLISAPFVLKNRNEEGPTEPIKISMESSPVIADMNAESIKPADIKPEIPESPSPQNKKELSPSSPDAKAKQETIILSNSGLYIQLGVFSDVEKLKPLQQKLNLINIQTKSEVVKINGVDKVRLITDEFKTEALAKDTLLKIKNAGITGIIKKIN</sequence>
<keyword evidence="5" id="KW-1185">Reference proteome</keyword>
<feature type="region of interest" description="Disordered" evidence="1">
    <location>
        <begin position="72"/>
        <end position="100"/>
    </location>
</feature>
<accession>A0AAE6FT31</accession>
<dbReference type="InterPro" id="IPR007730">
    <property type="entry name" value="SPOR-like_dom"/>
</dbReference>
<protein>
    <submittedName>
        <fullName evidence="4">SPOR domain-containing protein</fullName>
    </submittedName>
</protein>
<evidence type="ECO:0000256" key="2">
    <source>
        <dbReference type="SAM" id="Phobius"/>
    </source>
</evidence>
<dbReference type="SUPFAM" id="SSF110997">
    <property type="entry name" value="Sporulation related repeat"/>
    <property type="match status" value="1"/>
</dbReference>
<evidence type="ECO:0000259" key="3">
    <source>
        <dbReference type="PROSITE" id="PS51724"/>
    </source>
</evidence>